<dbReference type="Proteomes" id="UP000037751">
    <property type="component" value="Unassembled WGS sequence"/>
</dbReference>
<feature type="region of interest" description="Disordered" evidence="1">
    <location>
        <begin position="291"/>
        <end position="343"/>
    </location>
</feature>
<dbReference type="VEuPathDB" id="FungiDB:Malapachy_0889"/>
<dbReference type="GeneID" id="28727276"/>
<feature type="compositionally biased region" description="Polar residues" evidence="1">
    <location>
        <begin position="301"/>
        <end position="312"/>
    </location>
</feature>
<dbReference type="STRING" id="77020.A0A0M8MMM4"/>
<reference evidence="2 3" key="1">
    <citation type="submission" date="2015-07" db="EMBL/GenBank/DDBJ databases">
        <title>Draft Genome Sequence of Malassezia furfur CBS1878 and Malassezia pachydermatis CBS1879.</title>
        <authorList>
            <person name="Triana S."/>
            <person name="Ohm R."/>
            <person name="Gonzalez A."/>
            <person name="DeCock H."/>
            <person name="Restrepo S."/>
            <person name="Celis A."/>
        </authorList>
    </citation>
    <scope>NUCLEOTIDE SEQUENCE [LARGE SCALE GENOMIC DNA]</scope>
    <source>
        <strain evidence="2 3">CBS 1879</strain>
    </source>
</reference>
<evidence type="ECO:0000313" key="2">
    <source>
        <dbReference type="EMBL" id="KOS14628.1"/>
    </source>
</evidence>
<evidence type="ECO:0000313" key="3">
    <source>
        <dbReference type="Proteomes" id="UP000037751"/>
    </source>
</evidence>
<proteinExistence type="predicted"/>
<protein>
    <submittedName>
        <fullName evidence="2">Uncharacterized protein</fullName>
    </submittedName>
</protein>
<name>A0A0M8MMM4_9BASI</name>
<feature type="compositionally biased region" description="Acidic residues" evidence="1">
    <location>
        <begin position="224"/>
        <end position="236"/>
    </location>
</feature>
<dbReference type="AlphaFoldDB" id="A0A0M8MMM4"/>
<feature type="compositionally biased region" description="Polar residues" evidence="1">
    <location>
        <begin position="243"/>
        <end position="253"/>
    </location>
</feature>
<gene>
    <name evidence="2" type="ORF">Malapachy_0889</name>
</gene>
<keyword evidence="3" id="KW-1185">Reference proteome</keyword>
<dbReference type="RefSeq" id="XP_017992260.1">
    <property type="nucleotide sequence ID" value="XM_018135401.1"/>
</dbReference>
<feature type="compositionally biased region" description="Low complexity" evidence="1">
    <location>
        <begin position="181"/>
        <end position="202"/>
    </location>
</feature>
<dbReference type="EMBL" id="LGAV01000003">
    <property type="protein sequence ID" value="KOS14628.1"/>
    <property type="molecule type" value="Genomic_DNA"/>
</dbReference>
<organism evidence="2 3">
    <name type="scientific">Malassezia pachydermatis</name>
    <dbReference type="NCBI Taxonomy" id="77020"/>
    <lineage>
        <taxon>Eukaryota</taxon>
        <taxon>Fungi</taxon>
        <taxon>Dikarya</taxon>
        <taxon>Basidiomycota</taxon>
        <taxon>Ustilaginomycotina</taxon>
        <taxon>Malasseziomycetes</taxon>
        <taxon>Malasseziales</taxon>
        <taxon>Malasseziaceae</taxon>
        <taxon>Malassezia</taxon>
    </lineage>
</organism>
<evidence type="ECO:0000256" key="1">
    <source>
        <dbReference type="SAM" id="MobiDB-lite"/>
    </source>
</evidence>
<feature type="compositionally biased region" description="Basic and acidic residues" evidence="1">
    <location>
        <begin position="145"/>
        <end position="159"/>
    </location>
</feature>
<feature type="region of interest" description="Disordered" evidence="1">
    <location>
        <begin position="137"/>
        <end position="253"/>
    </location>
</feature>
<sequence length="376" mass="41281">MDFFFPTSYAPTHPTYSAWGCGPSVFSSPVAYDMFDLGQAMMEAEWLEHRRAAVRMQQFVRRRQQQHALESMMQQLAMENARQAAIHEAHERRMAKARAQRAAEALRKRAVKAAEAEDTDNSDVVLQLGPWLVRLPLSNLPSSSDSKDVEDTEPAEKDLAPLTGDTNETIHDETPTPAPEEPVSAPTSASSPVPVPAPTASEPVKERVSPSDPVNEALPTSDDLSQDADTEEEEEPATDKAANPTTSHDTKSQLLFSYDFPSADTPYGLEVRKLAQADRISVEASPLNGGSIKISGLWSPTAPTSQRVSSPRSPHVRDCDEDGNEVLLPEDSESESESVSERDLFTESAILPLPRMNLVQGVRAELNDDGFRLYID</sequence>
<dbReference type="OrthoDB" id="3364517at2759"/>
<accession>A0A0M8MMM4</accession>
<comment type="caution">
    <text evidence="2">The sequence shown here is derived from an EMBL/GenBank/DDBJ whole genome shotgun (WGS) entry which is preliminary data.</text>
</comment>
<feature type="compositionally biased region" description="Acidic residues" evidence="1">
    <location>
        <begin position="319"/>
        <end position="338"/>
    </location>
</feature>